<dbReference type="Pfam" id="PF01841">
    <property type="entry name" value="Transglut_core"/>
    <property type="match status" value="1"/>
</dbReference>
<dbReference type="InterPro" id="IPR048930">
    <property type="entry name" value="Bact_transglu_N_2"/>
</dbReference>
<sequence>MDFTIGCTLPYRVKSPTSFVFNIEAVRHPGQVITAETLTLTPDAAVERWTMPESGNRYLRIDAAPGPFTLDYRAEVTLSPVLEAPEAVTEIPAKALPLSVLPHLWPSRYCQSDKLNRLAQRTFGAETPGYARVNAVCNWIHDNVDYVGGISDEMTSAFDTATQRAGVCRDFAHLAIALCRALGIPTRYVSAYAHRLEPPDFHAVIEAYLDGPSGFGWYLFDPTRKAAPDGLVRIGIGRDAAEVAFSSPFGDIVYDKPVVWIEPKRGTVGAVTTQAVRAEL</sequence>
<dbReference type="EMBL" id="QYBC01000001">
    <property type="protein sequence ID" value="RYB07986.1"/>
    <property type="molecule type" value="Genomic_DNA"/>
</dbReference>
<proteinExistence type="predicted"/>
<dbReference type="SMART" id="SM00460">
    <property type="entry name" value="TGc"/>
    <property type="match status" value="1"/>
</dbReference>
<organism evidence="2 3">
    <name type="scientific">Lichenibacterium ramalinae</name>
    <dbReference type="NCBI Taxonomy" id="2316527"/>
    <lineage>
        <taxon>Bacteria</taxon>
        <taxon>Pseudomonadati</taxon>
        <taxon>Pseudomonadota</taxon>
        <taxon>Alphaproteobacteria</taxon>
        <taxon>Hyphomicrobiales</taxon>
        <taxon>Lichenihabitantaceae</taxon>
        <taxon>Lichenibacterium</taxon>
    </lineage>
</organism>
<reference evidence="2 3" key="1">
    <citation type="submission" date="2018-09" db="EMBL/GenBank/DDBJ databases">
        <authorList>
            <person name="Grouzdev D.S."/>
            <person name="Krutkina M.S."/>
        </authorList>
    </citation>
    <scope>NUCLEOTIDE SEQUENCE [LARGE SCALE GENOMIC DNA]</scope>
    <source>
        <strain evidence="2 3">RmlP001</strain>
    </source>
</reference>
<protein>
    <submittedName>
        <fullName evidence="2">Transglutaminase family protein</fullName>
    </submittedName>
</protein>
<dbReference type="PANTHER" id="PTHR33490:SF12">
    <property type="entry name" value="BLL5557 PROTEIN"/>
    <property type="match status" value="1"/>
</dbReference>
<name>A0A4Q2RIV4_9HYPH</name>
<dbReference type="Proteomes" id="UP000289411">
    <property type="component" value="Unassembled WGS sequence"/>
</dbReference>
<dbReference type="Gene3D" id="2.60.40.2250">
    <property type="match status" value="1"/>
</dbReference>
<evidence type="ECO:0000313" key="3">
    <source>
        <dbReference type="Proteomes" id="UP000289411"/>
    </source>
</evidence>
<evidence type="ECO:0000313" key="2">
    <source>
        <dbReference type="EMBL" id="RYB07986.1"/>
    </source>
</evidence>
<gene>
    <name evidence="2" type="ORF">D3272_01465</name>
</gene>
<dbReference type="InterPro" id="IPR038765">
    <property type="entry name" value="Papain-like_cys_pep_sf"/>
</dbReference>
<dbReference type="InterPro" id="IPR002931">
    <property type="entry name" value="Transglutaminase-like"/>
</dbReference>
<dbReference type="OrthoDB" id="5438043at2"/>
<evidence type="ECO:0000259" key="1">
    <source>
        <dbReference type="SMART" id="SM00460"/>
    </source>
</evidence>
<dbReference type="RefSeq" id="WP_129217293.1">
    <property type="nucleotide sequence ID" value="NZ_QYBC01000001.1"/>
</dbReference>
<dbReference type="SUPFAM" id="SSF54001">
    <property type="entry name" value="Cysteine proteinases"/>
    <property type="match status" value="1"/>
</dbReference>
<dbReference type="PANTHER" id="PTHR33490">
    <property type="entry name" value="BLR5614 PROTEIN-RELATED"/>
    <property type="match status" value="1"/>
</dbReference>
<comment type="caution">
    <text evidence="2">The sequence shown here is derived from an EMBL/GenBank/DDBJ whole genome shotgun (WGS) entry which is preliminary data.</text>
</comment>
<dbReference type="AlphaFoldDB" id="A0A4Q2RIV4"/>
<dbReference type="Pfam" id="PF21295">
    <property type="entry name" value="Bact_transglu_N_2"/>
    <property type="match status" value="1"/>
</dbReference>
<dbReference type="Gene3D" id="3.10.620.30">
    <property type="match status" value="1"/>
</dbReference>
<reference evidence="2 3" key="2">
    <citation type="submission" date="2019-02" db="EMBL/GenBank/DDBJ databases">
        <title>'Lichenibacterium ramalinii' gen. nov. sp. nov., 'Lichenibacterium minor' gen. nov. sp. nov.</title>
        <authorList>
            <person name="Pankratov T."/>
        </authorList>
    </citation>
    <scope>NUCLEOTIDE SEQUENCE [LARGE SCALE GENOMIC DNA]</scope>
    <source>
        <strain evidence="2 3">RmlP001</strain>
    </source>
</reference>
<keyword evidence="3" id="KW-1185">Reference proteome</keyword>
<accession>A0A4Q2RIV4</accession>
<feature type="domain" description="Transglutaminase-like" evidence="1">
    <location>
        <begin position="160"/>
        <end position="224"/>
    </location>
</feature>